<feature type="domain" description="Glycosyl transferase family 1" evidence="3">
    <location>
        <begin position="213"/>
        <end position="347"/>
    </location>
</feature>
<feature type="domain" description="Glycosyltransferase subfamily 4-like N-terminal" evidence="4">
    <location>
        <begin position="70"/>
        <end position="204"/>
    </location>
</feature>
<dbReference type="PANTHER" id="PTHR45947:SF3">
    <property type="entry name" value="SULFOQUINOVOSYL TRANSFERASE SQD2"/>
    <property type="match status" value="1"/>
</dbReference>
<dbReference type="Pfam" id="PF00534">
    <property type="entry name" value="Glycos_transf_1"/>
    <property type="match status" value="1"/>
</dbReference>
<keyword evidence="1 5" id="KW-0328">Glycosyltransferase</keyword>
<keyword evidence="6" id="KW-1185">Reference proteome</keyword>
<gene>
    <name evidence="5" type="ORF">RMN56_05435</name>
</gene>
<evidence type="ECO:0000313" key="6">
    <source>
        <dbReference type="Proteomes" id="UP001303001"/>
    </source>
</evidence>
<dbReference type="Pfam" id="PF13439">
    <property type="entry name" value="Glyco_transf_4"/>
    <property type="match status" value="1"/>
</dbReference>
<name>A0ABY9ZZT1_9ACTN</name>
<keyword evidence="2 5" id="KW-0808">Transferase</keyword>
<accession>A0ABY9ZZT1</accession>
<dbReference type="GO" id="GO:0016757">
    <property type="term" value="F:glycosyltransferase activity"/>
    <property type="evidence" value="ECO:0007669"/>
    <property type="project" value="UniProtKB-KW"/>
</dbReference>
<organism evidence="5 6">
    <name type="scientific">Micromonospora halotolerans</name>
    <dbReference type="NCBI Taxonomy" id="709879"/>
    <lineage>
        <taxon>Bacteria</taxon>
        <taxon>Bacillati</taxon>
        <taxon>Actinomycetota</taxon>
        <taxon>Actinomycetes</taxon>
        <taxon>Micromonosporales</taxon>
        <taxon>Micromonosporaceae</taxon>
        <taxon>Micromonospora</taxon>
    </lineage>
</organism>
<protein>
    <submittedName>
        <fullName evidence="5">Glycosyltransferase</fullName>
        <ecNumber evidence="5">2.4.-.-</ecNumber>
    </submittedName>
</protein>
<dbReference type="EMBL" id="CP134876">
    <property type="protein sequence ID" value="WNM40789.1"/>
    <property type="molecule type" value="Genomic_DNA"/>
</dbReference>
<dbReference type="InterPro" id="IPR050194">
    <property type="entry name" value="Glycosyltransferase_grp1"/>
</dbReference>
<dbReference type="PANTHER" id="PTHR45947">
    <property type="entry name" value="SULFOQUINOVOSYL TRANSFERASE SQD2"/>
    <property type="match status" value="1"/>
</dbReference>
<evidence type="ECO:0000256" key="2">
    <source>
        <dbReference type="ARBA" id="ARBA00022679"/>
    </source>
</evidence>
<dbReference type="Proteomes" id="UP001303001">
    <property type="component" value="Chromosome"/>
</dbReference>
<evidence type="ECO:0000259" key="3">
    <source>
        <dbReference type="Pfam" id="PF00534"/>
    </source>
</evidence>
<evidence type="ECO:0000313" key="5">
    <source>
        <dbReference type="EMBL" id="WNM40789.1"/>
    </source>
</evidence>
<dbReference type="RefSeq" id="WP_313722732.1">
    <property type="nucleotide sequence ID" value="NZ_CP134876.1"/>
</dbReference>
<sequence length="382" mass="42314">MISRDGDVAGVDPAGGGAGGPLLAGRSVALVHEWFGATGGSENVFLAIQEVLPDAKGFVLWRDRDARRGLDLQESWLARTPLRRSKALALPLMPLTWRTLSSERFDVVISSSHAFAHTVKFRSAPDARYLSYIHSPARYLWSPDFDGRGSNGVLTVPRRVLQGADVRLSRHVHSYAANSREVQARIQRFWQRDARIIHPPVDVDHFADAPAAQRRQDRDYLLGVGRWIPYKKFDLMIEIADAAGMPLVIAGSGPEEEALRRQAARVGVPVTFERQPSRDRLRELYWGARCLLFPTHEDFGIIPVEAMACGTPVLGLRRGGVLETVVDGETGFLVDSDDPRAYAAMLRHVDGLDRDRVHAHAARFSTAVFRANVASWVADETA</sequence>
<reference evidence="5 6" key="1">
    <citation type="submission" date="2023-09" db="EMBL/GenBank/DDBJ databases">
        <title>Micromonospora halotolerans DSM 45598 genome sequence.</title>
        <authorList>
            <person name="Mo P."/>
        </authorList>
    </citation>
    <scope>NUCLEOTIDE SEQUENCE [LARGE SCALE GENOMIC DNA]</scope>
    <source>
        <strain evidence="5 6">DSM 45598</strain>
    </source>
</reference>
<evidence type="ECO:0000259" key="4">
    <source>
        <dbReference type="Pfam" id="PF13439"/>
    </source>
</evidence>
<proteinExistence type="predicted"/>
<dbReference type="Gene3D" id="3.40.50.2000">
    <property type="entry name" value="Glycogen Phosphorylase B"/>
    <property type="match status" value="2"/>
</dbReference>
<dbReference type="EC" id="2.4.-.-" evidence="5"/>
<dbReference type="SUPFAM" id="SSF53756">
    <property type="entry name" value="UDP-Glycosyltransferase/glycogen phosphorylase"/>
    <property type="match status" value="1"/>
</dbReference>
<dbReference type="InterPro" id="IPR001296">
    <property type="entry name" value="Glyco_trans_1"/>
</dbReference>
<evidence type="ECO:0000256" key="1">
    <source>
        <dbReference type="ARBA" id="ARBA00022676"/>
    </source>
</evidence>
<dbReference type="InterPro" id="IPR028098">
    <property type="entry name" value="Glyco_trans_4-like_N"/>
</dbReference>